<evidence type="ECO:0000313" key="3">
    <source>
        <dbReference type="Proteomes" id="UP000473658"/>
    </source>
</evidence>
<feature type="transmembrane region" description="Helical" evidence="1">
    <location>
        <begin position="255"/>
        <end position="276"/>
    </location>
</feature>
<dbReference type="Proteomes" id="UP000473658">
    <property type="component" value="Unassembled WGS sequence"/>
</dbReference>
<proteinExistence type="predicted"/>
<keyword evidence="1" id="KW-0472">Membrane</keyword>
<evidence type="ECO:0000256" key="1">
    <source>
        <dbReference type="SAM" id="Phobius"/>
    </source>
</evidence>
<gene>
    <name evidence="2" type="ORF">DXM27_16615</name>
</gene>
<dbReference type="EMBL" id="QRFF01000004">
    <property type="protein sequence ID" value="KAA3500826.1"/>
    <property type="molecule type" value="Genomic_DNA"/>
</dbReference>
<sequence length="413" mass="46161">MLSMNYEKYLFVEKLFIYPQGRERSIVDESIASHRRLIAIAEFAYPSPQTFIAEDLIAAANRTIEYLEGQDAIDGTFYCYALSQEQLDELNSKNSNEFYNYIEPILAGYRLKFRDNTNSLEPSVLDELVSLISWQTMSSGPESIHSIIQPKLEIFEKEATARAQQLLEIVSKYMKLFDDQKLLHAQASEATAKAQIELTAAGHTFEQKAVALEDRSNKIDDNIRQLSADLDAQVARFGTEAARKLWGERERQSRIALIASSVAIFLMIASPIGLAICFTPEVLHYLAQIVAASALQTTDATGQPLPTPSDAQVTIAAISRLVIVTVPIFLYIWAIRLVVRFNSRSLMLLDDARLRLTMLDTFFHLIEKEGAVKEDRALVLNALFRPAPGHGDNVEPPNFTELVTKAMGTGPGK</sequence>
<name>A0AA88F3B3_RHIRH</name>
<organism evidence="2 3">
    <name type="scientific">Rhizobium rhizogenes</name>
    <name type="common">Agrobacterium rhizogenes</name>
    <dbReference type="NCBI Taxonomy" id="359"/>
    <lineage>
        <taxon>Bacteria</taxon>
        <taxon>Pseudomonadati</taxon>
        <taxon>Pseudomonadota</taxon>
        <taxon>Alphaproteobacteria</taxon>
        <taxon>Hyphomicrobiales</taxon>
        <taxon>Rhizobiaceae</taxon>
        <taxon>Rhizobium/Agrobacterium group</taxon>
        <taxon>Rhizobium</taxon>
    </lineage>
</organism>
<comment type="caution">
    <text evidence="2">The sequence shown here is derived from an EMBL/GenBank/DDBJ whole genome shotgun (WGS) entry which is preliminary data.</text>
</comment>
<keyword evidence="1" id="KW-1133">Transmembrane helix</keyword>
<feature type="transmembrane region" description="Helical" evidence="1">
    <location>
        <begin position="315"/>
        <end position="339"/>
    </location>
</feature>
<dbReference type="AlphaFoldDB" id="A0AA88F3B3"/>
<reference evidence="2 3" key="1">
    <citation type="submission" date="2018-08" db="EMBL/GenBank/DDBJ databases">
        <title>Crown Gall in kiwifruit.</title>
        <authorList>
            <person name="Visnovsky S.B."/>
            <person name="Pitman A.R."/>
        </authorList>
    </citation>
    <scope>NUCLEOTIDE SEQUENCE [LARGE SCALE GENOMIC DNA]</scope>
    <source>
        <strain evidence="2 3">SBV_302_78_2</strain>
    </source>
</reference>
<evidence type="ECO:0000313" key="2">
    <source>
        <dbReference type="EMBL" id="KAA3500826.1"/>
    </source>
</evidence>
<protein>
    <submittedName>
        <fullName evidence="2">Uncharacterized protein</fullName>
    </submittedName>
</protein>
<keyword evidence="1" id="KW-0812">Transmembrane</keyword>
<accession>A0AA88F3B3</accession>